<protein>
    <submittedName>
        <fullName evidence="2">Uncharacterized protein</fullName>
    </submittedName>
</protein>
<feature type="compositionally biased region" description="Low complexity" evidence="1">
    <location>
        <begin position="349"/>
        <end position="360"/>
    </location>
</feature>
<name>A0A9E2KC11_9FIRM</name>
<proteinExistence type="predicted"/>
<reference evidence="2" key="1">
    <citation type="journal article" date="2021" name="PeerJ">
        <title>Extensive microbial diversity within the chicken gut microbiome revealed by metagenomics and culture.</title>
        <authorList>
            <person name="Gilroy R."/>
            <person name="Ravi A."/>
            <person name="Getino M."/>
            <person name="Pursley I."/>
            <person name="Horton D.L."/>
            <person name="Alikhan N.F."/>
            <person name="Baker D."/>
            <person name="Gharbi K."/>
            <person name="Hall N."/>
            <person name="Watson M."/>
            <person name="Adriaenssens E.M."/>
            <person name="Foster-Nyarko E."/>
            <person name="Jarju S."/>
            <person name="Secka A."/>
            <person name="Antonio M."/>
            <person name="Oren A."/>
            <person name="Chaudhuri R.R."/>
            <person name="La Ragione R."/>
            <person name="Hildebrand F."/>
            <person name="Pallen M.J."/>
        </authorList>
    </citation>
    <scope>NUCLEOTIDE SEQUENCE</scope>
    <source>
        <strain evidence="2">B5-657</strain>
    </source>
</reference>
<organism evidence="2 3">
    <name type="scientific">Candidatus Cellulosilyticum pullistercoris</name>
    <dbReference type="NCBI Taxonomy" id="2838521"/>
    <lineage>
        <taxon>Bacteria</taxon>
        <taxon>Bacillati</taxon>
        <taxon>Bacillota</taxon>
        <taxon>Clostridia</taxon>
        <taxon>Lachnospirales</taxon>
        <taxon>Cellulosilyticaceae</taxon>
        <taxon>Cellulosilyticum</taxon>
    </lineage>
</organism>
<evidence type="ECO:0000256" key="1">
    <source>
        <dbReference type="SAM" id="MobiDB-lite"/>
    </source>
</evidence>
<comment type="caution">
    <text evidence="2">The sequence shown here is derived from an EMBL/GenBank/DDBJ whole genome shotgun (WGS) entry which is preliminary data.</text>
</comment>
<reference evidence="2" key="2">
    <citation type="submission" date="2021-04" db="EMBL/GenBank/DDBJ databases">
        <authorList>
            <person name="Gilroy R."/>
        </authorList>
    </citation>
    <scope>NUCLEOTIDE SEQUENCE</scope>
    <source>
        <strain evidence="2">B5-657</strain>
    </source>
</reference>
<dbReference type="AlphaFoldDB" id="A0A9E2KC11"/>
<dbReference type="Proteomes" id="UP000824229">
    <property type="component" value="Unassembled WGS sequence"/>
</dbReference>
<feature type="region of interest" description="Disordered" evidence="1">
    <location>
        <begin position="346"/>
        <end position="370"/>
    </location>
</feature>
<gene>
    <name evidence="2" type="ORF">H9872_08150</name>
</gene>
<evidence type="ECO:0000313" key="3">
    <source>
        <dbReference type="Proteomes" id="UP000824229"/>
    </source>
</evidence>
<sequence length="395" mass="44857">MPYIFYSNRTFSLIDSTPKNGVFCQIFSSNYSPKPIQIQFQSTQEYSAHMDHTGKLYVATMPDTSHLNYYTFENNRFIKNTLVSNNSSNYTLSSPMIYTLQDVPYITYLSNQAHSNTYNFVQENLLQPQLTTLLTSYTRPEHIKYFVTSDAIYIFYITFDEVYQLNALQITPTAVKPIIYLKSSQPIVDYSICLDKYTLHITYVAELHGKYQLLYFNTRDQTITSLATTQYPPQPVIFCYYHALWINAMIEHKLQMFISIDQGQNFSIPVTSSLQNNIHRCHFLTHNSSSLIAHELYAAIGSSLKLCTIAMADVEHFHSDTTVSPELELLLEGLVLASHSKIVAPAPTSPLTKEPSSSSSKHLHASNKVPASNTLNDATAAFMNELSGWDLPPRI</sequence>
<dbReference type="EMBL" id="JAHLFQ010000191">
    <property type="protein sequence ID" value="MBU3804714.1"/>
    <property type="molecule type" value="Genomic_DNA"/>
</dbReference>
<accession>A0A9E2KC11</accession>
<evidence type="ECO:0000313" key="2">
    <source>
        <dbReference type="EMBL" id="MBU3804714.1"/>
    </source>
</evidence>